<dbReference type="PROSITE" id="PS50110">
    <property type="entry name" value="RESPONSE_REGULATORY"/>
    <property type="match status" value="1"/>
</dbReference>
<evidence type="ECO:0000259" key="3">
    <source>
        <dbReference type="PROSITE" id="PS50110"/>
    </source>
</evidence>
<dbReference type="InterPro" id="IPR050595">
    <property type="entry name" value="Bact_response_regulator"/>
</dbReference>
<dbReference type="InterPro" id="IPR001789">
    <property type="entry name" value="Sig_transdc_resp-reg_receiver"/>
</dbReference>
<feature type="domain" description="Response regulatory" evidence="3">
    <location>
        <begin position="16"/>
        <end position="132"/>
    </location>
</feature>
<organism evidence="4 5">
    <name type="scientific">Caenimonas terrae</name>
    <dbReference type="NCBI Taxonomy" id="696074"/>
    <lineage>
        <taxon>Bacteria</taxon>
        <taxon>Pseudomonadati</taxon>
        <taxon>Pseudomonadota</taxon>
        <taxon>Betaproteobacteria</taxon>
        <taxon>Burkholderiales</taxon>
        <taxon>Comamonadaceae</taxon>
        <taxon>Caenimonas</taxon>
    </lineage>
</organism>
<keyword evidence="5" id="KW-1185">Reference proteome</keyword>
<dbReference type="Pfam" id="PF00072">
    <property type="entry name" value="Response_reg"/>
    <property type="match status" value="1"/>
</dbReference>
<accession>A0ABW0NHF9</accession>
<feature type="modified residue" description="4-aspartylphosphate" evidence="2">
    <location>
        <position position="65"/>
    </location>
</feature>
<gene>
    <name evidence="4" type="ORF">ACFPOE_20885</name>
</gene>
<dbReference type="InterPro" id="IPR011006">
    <property type="entry name" value="CheY-like_superfamily"/>
</dbReference>
<dbReference type="SUPFAM" id="SSF55073">
    <property type="entry name" value="Nucleotide cyclase"/>
    <property type="match status" value="1"/>
</dbReference>
<dbReference type="EMBL" id="JBHSMF010000010">
    <property type="protein sequence ID" value="MFC5500011.1"/>
    <property type="molecule type" value="Genomic_DNA"/>
</dbReference>
<dbReference type="PANTHER" id="PTHR44591">
    <property type="entry name" value="STRESS RESPONSE REGULATOR PROTEIN 1"/>
    <property type="match status" value="1"/>
</dbReference>
<sequence>MTNPLVPPPGNDNPASILVIEDDPIQRLAVVGILQRVGHRVLWAVDGEQGLDMARQARPDLIVCDVVMPGMNGYQLVSSLRQEAGLAEVPVIMLTTMTERAQVRVGMTSGADDYLAKPLNAAELREAVTSLLNRRKSRREEIVGEIKDKFLAALEGQKQSLANLYEQRLFKELNSRWEDSGRYNEALDYPDAIVLAVDLFSSILQRQSPSDDLAAAVRQGYQNARDTLYLFGARHLVPQGDSLLAVFVPVEGADVAAFRLRALRGALALVKAGATDSGMTVALHVGPATLVHVTDPLHGDAGSVLTGDTAPAAAALQQFARESKWRVACSRLLLEGLQGQVVTGGAATVSTGGLELPCVEVLSLT</sequence>
<dbReference type="PANTHER" id="PTHR44591:SF23">
    <property type="entry name" value="CHEY SUBFAMILY"/>
    <property type="match status" value="1"/>
</dbReference>
<dbReference type="Gene3D" id="3.40.50.2300">
    <property type="match status" value="1"/>
</dbReference>
<name>A0ABW0NHF9_9BURK</name>
<reference evidence="5" key="1">
    <citation type="journal article" date="2019" name="Int. J. Syst. Evol. Microbiol.">
        <title>The Global Catalogue of Microorganisms (GCM) 10K type strain sequencing project: providing services to taxonomists for standard genome sequencing and annotation.</title>
        <authorList>
            <consortium name="The Broad Institute Genomics Platform"/>
            <consortium name="The Broad Institute Genome Sequencing Center for Infectious Disease"/>
            <person name="Wu L."/>
            <person name="Ma J."/>
        </authorList>
    </citation>
    <scope>NUCLEOTIDE SEQUENCE [LARGE SCALE GENOMIC DNA]</scope>
    <source>
        <strain evidence="5">CCUG 57401</strain>
    </source>
</reference>
<dbReference type="Proteomes" id="UP001596037">
    <property type="component" value="Unassembled WGS sequence"/>
</dbReference>
<dbReference type="RefSeq" id="WP_376852256.1">
    <property type="nucleotide sequence ID" value="NZ_JBHSMF010000010.1"/>
</dbReference>
<dbReference type="SUPFAM" id="SSF52172">
    <property type="entry name" value="CheY-like"/>
    <property type="match status" value="1"/>
</dbReference>
<dbReference type="SMART" id="SM00448">
    <property type="entry name" value="REC"/>
    <property type="match status" value="1"/>
</dbReference>
<proteinExistence type="predicted"/>
<comment type="caution">
    <text evidence="4">The sequence shown here is derived from an EMBL/GenBank/DDBJ whole genome shotgun (WGS) entry which is preliminary data.</text>
</comment>
<evidence type="ECO:0000313" key="4">
    <source>
        <dbReference type="EMBL" id="MFC5500011.1"/>
    </source>
</evidence>
<dbReference type="InterPro" id="IPR029787">
    <property type="entry name" value="Nucleotide_cyclase"/>
</dbReference>
<evidence type="ECO:0000313" key="5">
    <source>
        <dbReference type="Proteomes" id="UP001596037"/>
    </source>
</evidence>
<evidence type="ECO:0000256" key="2">
    <source>
        <dbReference type="PROSITE-ProRule" id="PRU00169"/>
    </source>
</evidence>
<protein>
    <submittedName>
        <fullName evidence="4">Response regulator</fullName>
    </submittedName>
</protein>
<keyword evidence="1 2" id="KW-0597">Phosphoprotein</keyword>
<dbReference type="Gene3D" id="3.30.70.1230">
    <property type="entry name" value="Nucleotide cyclase"/>
    <property type="match status" value="1"/>
</dbReference>
<evidence type="ECO:0000256" key="1">
    <source>
        <dbReference type="ARBA" id="ARBA00022553"/>
    </source>
</evidence>